<feature type="domain" description="Beta-lactamase-related" evidence="1">
    <location>
        <begin position="17"/>
        <end position="367"/>
    </location>
</feature>
<name>A0A291RTD5_9NOCA</name>
<dbReference type="InterPro" id="IPR052907">
    <property type="entry name" value="Beta-lactamase/esterase"/>
</dbReference>
<evidence type="ECO:0000313" key="3">
    <source>
        <dbReference type="Proteomes" id="UP000221961"/>
    </source>
</evidence>
<dbReference type="AlphaFoldDB" id="A0A291RTD5"/>
<dbReference type="SUPFAM" id="SSF56601">
    <property type="entry name" value="beta-lactamase/transpeptidase-like"/>
    <property type="match status" value="1"/>
</dbReference>
<organism evidence="2 3">
    <name type="scientific">Nocardia terpenica</name>
    <dbReference type="NCBI Taxonomy" id="455432"/>
    <lineage>
        <taxon>Bacteria</taxon>
        <taxon>Bacillati</taxon>
        <taxon>Actinomycetota</taxon>
        <taxon>Actinomycetes</taxon>
        <taxon>Mycobacteriales</taxon>
        <taxon>Nocardiaceae</taxon>
        <taxon>Nocardia</taxon>
    </lineage>
</organism>
<proteinExistence type="predicted"/>
<dbReference type="PANTHER" id="PTHR43319">
    <property type="entry name" value="BETA-LACTAMASE-RELATED"/>
    <property type="match status" value="1"/>
</dbReference>
<dbReference type="GeneID" id="88362465"/>
<dbReference type="InterPro" id="IPR012338">
    <property type="entry name" value="Beta-lactam/transpept-like"/>
</dbReference>
<gene>
    <name evidence="2" type="ORF">CRH09_34970</name>
</gene>
<protein>
    <recommendedName>
        <fullName evidence="1">Beta-lactamase-related domain-containing protein</fullName>
    </recommendedName>
</protein>
<dbReference type="Proteomes" id="UP000221961">
    <property type="component" value="Chromosome"/>
</dbReference>
<dbReference type="EMBL" id="CP023778">
    <property type="protein sequence ID" value="ATL70605.1"/>
    <property type="molecule type" value="Genomic_DNA"/>
</dbReference>
<dbReference type="KEGG" id="ntp:CRH09_34970"/>
<dbReference type="Gene3D" id="3.40.710.10">
    <property type="entry name" value="DD-peptidase/beta-lactamase superfamily"/>
    <property type="match status" value="1"/>
</dbReference>
<evidence type="ECO:0000313" key="2">
    <source>
        <dbReference type="EMBL" id="ATL70605.1"/>
    </source>
</evidence>
<accession>A0A291RTD5</accession>
<dbReference type="InterPro" id="IPR001466">
    <property type="entry name" value="Beta-lactam-related"/>
</dbReference>
<dbReference type="RefSeq" id="WP_098697565.1">
    <property type="nucleotide sequence ID" value="NZ_CP023778.1"/>
</dbReference>
<dbReference type="Pfam" id="PF00144">
    <property type="entry name" value="Beta-lactamase"/>
    <property type="match status" value="1"/>
</dbReference>
<sequence length="395" mass="42276">MEGFVERGFEVVRDAFAHAQEGDEGAAQLCVYHRGRVVADLWTGQDSVSGKAWDAESLSVLMSVSKGITATCVHMLVERGQLELSAPVEEYWPEFAVGGKADISVADVLSHRAGLSSFDPDAGVGGWDLLDWSVCVAELESMSPLWKPGTAFYYHSLTWGYLAGELVRRVTGKSVGEFLAAEVAGPLGLSLWIGLPESQEHRVVPQFTRSRPATTPEVAAQLAEMGIDVDTRLVRATLATLAAKEDADEMLNTPQGHAAEIPSGNAIGNARSLARIYAAMIGEVDGIRLLAPATVDRARQPQTDGLSHPAPLDVMPVANRFAYGYEISRPADLLGDGSFGQVGTGGRISLAHPESAVAVGYTCTNMLGDYAGALDPRWLPWATALRETLARPTRF</sequence>
<reference evidence="2 3" key="1">
    <citation type="submission" date="2017-10" db="EMBL/GenBank/DDBJ databases">
        <title>Comparative genomics between pathogenic Norcardia.</title>
        <authorList>
            <person name="Zeng L."/>
        </authorList>
    </citation>
    <scope>NUCLEOTIDE SEQUENCE [LARGE SCALE GENOMIC DNA]</scope>
    <source>
        <strain evidence="2 3">NC_YFY_NT001</strain>
    </source>
</reference>
<dbReference type="PANTHER" id="PTHR43319:SF3">
    <property type="entry name" value="BETA-LACTAMASE-RELATED DOMAIN-CONTAINING PROTEIN"/>
    <property type="match status" value="1"/>
</dbReference>
<evidence type="ECO:0000259" key="1">
    <source>
        <dbReference type="Pfam" id="PF00144"/>
    </source>
</evidence>